<evidence type="ECO:0000256" key="3">
    <source>
        <dbReference type="ARBA" id="ARBA00022553"/>
    </source>
</evidence>
<sequence>MAGASRWKARGREKAAQQLLNLIARTNRMKEANTAVLIIDDEEFVRDNIEEILLPRKHSSEVGLMNDAASILFGDAPGPILAPRSSSIPLFTVAKAASGKEGLEKVKKAVSEGKPYAVIFLDMRMPGWDGLETAIKIREYDSKAEIIFITAFTDRSIDEIVELAGQNVGYHCKPYASEEIIQLATKAVTDYNRLRNLESLIESVASIGLNERQLNTLLKNILDQLSGTLETDMALLGKLHDDYSYEKILSIGAIEEKVNLQELISRVKDLHIAPDEVIQVDELVLARLNCYSIFAVLKNTGRLKTEKMYLLKLFVQNAAQAIRNAELYEELMKREKLSVAGKAIGMVMHDLRAPIKNIGVITSLMREEGLDNEWLEMIDKSAAQASEIFDDFIDFIKDTPVKTEPVPLKSLLDESLVYVKMRGGFESIHIDVHSEENIVLHGDKSKLRRVIINIVNNAVDALLDNHVETPSIHLTAIADPSEGRAIISVKDNGPGIPPGLQKSLFEPFVTMNKANGTGLGLAIVKQYVSAHGGEIEVRNDGGAEFRISLPL</sequence>
<dbReference type="SUPFAM" id="SSF55874">
    <property type="entry name" value="ATPase domain of HSP90 chaperone/DNA topoisomerase II/histidine kinase"/>
    <property type="match status" value="1"/>
</dbReference>
<name>A0A2U2PDH8_9SPHI</name>
<evidence type="ECO:0000256" key="1">
    <source>
        <dbReference type="ARBA" id="ARBA00000085"/>
    </source>
</evidence>
<keyword evidence="3 4" id="KW-0597">Phosphoprotein</keyword>
<accession>A0A2U2PDH8</accession>
<dbReference type="InterPro" id="IPR004358">
    <property type="entry name" value="Sig_transdc_His_kin-like_C"/>
</dbReference>
<dbReference type="SUPFAM" id="SSF47384">
    <property type="entry name" value="Homodimeric domain of signal transducing histidine kinase"/>
    <property type="match status" value="1"/>
</dbReference>
<feature type="domain" description="Response regulatory" evidence="6">
    <location>
        <begin position="35"/>
        <end position="188"/>
    </location>
</feature>
<dbReference type="SMART" id="SM00387">
    <property type="entry name" value="HATPase_c"/>
    <property type="match status" value="1"/>
</dbReference>
<gene>
    <name evidence="7" type="ORF">DDR33_17040</name>
</gene>
<dbReference type="InterPro" id="IPR003594">
    <property type="entry name" value="HATPase_dom"/>
</dbReference>
<comment type="caution">
    <text evidence="7">The sequence shown here is derived from an EMBL/GenBank/DDBJ whole genome shotgun (WGS) entry which is preliminary data.</text>
</comment>
<dbReference type="PANTHER" id="PTHR43547">
    <property type="entry name" value="TWO-COMPONENT HISTIDINE KINASE"/>
    <property type="match status" value="1"/>
</dbReference>
<dbReference type="Proteomes" id="UP000245647">
    <property type="component" value="Unassembled WGS sequence"/>
</dbReference>
<dbReference type="CDD" id="cd00075">
    <property type="entry name" value="HATPase"/>
    <property type="match status" value="1"/>
</dbReference>
<dbReference type="Gene3D" id="1.10.287.130">
    <property type="match status" value="1"/>
</dbReference>
<evidence type="ECO:0000313" key="7">
    <source>
        <dbReference type="EMBL" id="PWG79461.1"/>
    </source>
</evidence>
<dbReference type="GO" id="GO:0000155">
    <property type="term" value="F:phosphorelay sensor kinase activity"/>
    <property type="evidence" value="ECO:0007669"/>
    <property type="project" value="InterPro"/>
</dbReference>
<evidence type="ECO:0000313" key="8">
    <source>
        <dbReference type="Proteomes" id="UP000245647"/>
    </source>
</evidence>
<dbReference type="PRINTS" id="PR00344">
    <property type="entry name" value="BCTRLSENSOR"/>
</dbReference>
<dbReference type="InterPro" id="IPR036890">
    <property type="entry name" value="HATPase_C_sf"/>
</dbReference>
<dbReference type="Pfam" id="PF02518">
    <property type="entry name" value="HATPase_c"/>
    <property type="match status" value="1"/>
</dbReference>
<dbReference type="PROSITE" id="PS50109">
    <property type="entry name" value="HIS_KIN"/>
    <property type="match status" value="1"/>
</dbReference>
<evidence type="ECO:0000256" key="4">
    <source>
        <dbReference type="PROSITE-ProRule" id="PRU00169"/>
    </source>
</evidence>
<evidence type="ECO:0000259" key="5">
    <source>
        <dbReference type="PROSITE" id="PS50109"/>
    </source>
</evidence>
<dbReference type="InterPro" id="IPR001789">
    <property type="entry name" value="Sig_transdc_resp-reg_receiver"/>
</dbReference>
<evidence type="ECO:0000259" key="6">
    <source>
        <dbReference type="PROSITE" id="PS50110"/>
    </source>
</evidence>
<dbReference type="EC" id="2.7.13.3" evidence="2"/>
<dbReference type="PROSITE" id="PS50110">
    <property type="entry name" value="RESPONSE_REGULATORY"/>
    <property type="match status" value="1"/>
</dbReference>
<comment type="catalytic activity">
    <reaction evidence="1">
        <text>ATP + protein L-histidine = ADP + protein N-phospho-L-histidine.</text>
        <dbReference type="EC" id="2.7.13.3"/>
    </reaction>
</comment>
<feature type="domain" description="Histidine kinase" evidence="5">
    <location>
        <begin position="346"/>
        <end position="551"/>
    </location>
</feature>
<dbReference type="EMBL" id="QEAS01000014">
    <property type="protein sequence ID" value="PWG79461.1"/>
    <property type="molecule type" value="Genomic_DNA"/>
</dbReference>
<dbReference type="AlphaFoldDB" id="A0A2U2PDH8"/>
<organism evidence="7 8">
    <name type="scientific">Pararcticibacter amylolyticus</name>
    <dbReference type="NCBI Taxonomy" id="2173175"/>
    <lineage>
        <taxon>Bacteria</taxon>
        <taxon>Pseudomonadati</taxon>
        <taxon>Bacteroidota</taxon>
        <taxon>Sphingobacteriia</taxon>
        <taxon>Sphingobacteriales</taxon>
        <taxon>Sphingobacteriaceae</taxon>
        <taxon>Pararcticibacter</taxon>
    </lineage>
</organism>
<dbReference type="InterPro" id="IPR036097">
    <property type="entry name" value="HisK_dim/P_sf"/>
</dbReference>
<feature type="modified residue" description="4-aspartylphosphate" evidence="4">
    <location>
        <position position="122"/>
    </location>
</feature>
<proteinExistence type="predicted"/>
<dbReference type="SUPFAM" id="SSF52172">
    <property type="entry name" value="CheY-like"/>
    <property type="match status" value="1"/>
</dbReference>
<dbReference type="InterPro" id="IPR005467">
    <property type="entry name" value="His_kinase_dom"/>
</dbReference>
<dbReference type="Pfam" id="PF00072">
    <property type="entry name" value="Response_reg"/>
    <property type="match status" value="1"/>
</dbReference>
<dbReference type="Gene3D" id="3.30.565.10">
    <property type="entry name" value="Histidine kinase-like ATPase, C-terminal domain"/>
    <property type="match status" value="1"/>
</dbReference>
<dbReference type="InterPro" id="IPR011006">
    <property type="entry name" value="CheY-like_superfamily"/>
</dbReference>
<dbReference type="SMART" id="SM00448">
    <property type="entry name" value="REC"/>
    <property type="match status" value="1"/>
</dbReference>
<evidence type="ECO:0000256" key="2">
    <source>
        <dbReference type="ARBA" id="ARBA00012438"/>
    </source>
</evidence>
<protein>
    <recommendedName>
        <fullName evidence="2">histidine kinase</fullName>
        <ecNumber evidence="2">2.7.13.3</ecNumber>
    </recommendedName>
</protein>
<dbReference type="Gene3D" id="3.40.50.2300">
    <property type="match status" value="1"/>
</dbReference>
<dbReference type="PANTHER" id="PTHR43547:SF2">
    <property type="entry name" value="HYBRID SIGNAL TRANSDUCTION HISTIDINE KINASE C"/>
    <property type="match status" value="1"/>
</dbReference>
<reference evidence="7 8" key="1">
    <citation type="submission" date="2018-04" db="EMBL/GenBank/DDBJ databases">
        <title>Pedobacter chongqingensis sp. nov., isolated from a rottenly hemp rope.</title>
        <authorList>
            <person name="Cai Y."/>
        </authorList>
    </citation>
    <scope>NUCLEOTIDE SEQUENCE [LARGE SCALE GENOMIC DNA]</scope>
    <source>
        <strain evidence="7 8">FJ4-8</strain>
    </source>
</reference>
<keyword evidence="8" id="KW-1185">Reference proteome</keyword>